<dbReference type="EMBL" id="CADCTB010000025">
    <property type="protein sequence ID" value="CAA9215962.1"/>
    <property type="molecule type" value="Genomic_DNA"/>
</dbReference>
<feature type="non-terminal residue" evidence="2">
    <location>
        <position position="1"/>
    </location>
</feature>
<evidence type="ECO:0000256" key="1">
    <source>
        <dbReference type="SAM" id="MobiDB-lite"/>
    </source>
</evidence>
<sequence>ESHAMRLWLRGDGRRRRRAGPACPDPRPGGAQHAALGRARAAAGQRHDGAPRRL</sequence>
<feature type="compositionally biased region" description="Low complexity" evidence="1">
    <location>
        <begin position="28"/>
        <end position="44"/>
    </location>
</feature>
<dbReference type="AlphaFoldDB" id="A0A6J4H682"/>
<proteinExistence type="predicted"/>
<name>A0A6J4H682_9ACTN</name>
<protein>
    <submittedName>
        <fullName evidence="2">Uncharacterized protein</fullName>
    </submittedName>
</protein>
<feature type="non-terminal residue" evidence="2">
    <location>
        <position position="54"/>
    </location>
</feature>
<feature type="compositionally biased region" description="Basic and acidic residues" evidence="1">
    <location>
        <begin position="45"/>
        <end position="54"/>
    </location>
</feature>
<feature type="compositionally biased region" description="Basic and acidic residues" evidence="1">
    <location>
        <begin position="1"/>
        <end position="12"/>
    </location>
</feature>
<organism evidence="2">
    <name type="scientific">uncultured Acidimicrobiales bacterium</name>
    <dbReference type="NCBI Taxonomy" id="310071"/>
    <lineage>
        <taxon>Bacteria</taxon>
        <taxon>Bacillati</taxon>
        <taxon>Actinomycetota</taxon>
        <taxon>Acidimicrobiia</taxon>
        <taxon>Acidimicrobiales</taxon>
        <taxon>environmental samples</taxon>
    </lineage>
</organism>
<accession>A0A6J4H682</accession>
<evidence type="ECO:0000313" key="2">
    <source>
        <dbReference type="EMBL" id="CAA9215962.1"/>
    </source>
</evidence>
<gene>
    <name evidence="2" type="ORF">AVDCRST_MAG10-405</name>
</gene>
<feature type="region of interest" description="Disordered" evidence="1">
    <location>
        <begin position="1"/>
        <end position="54"/>
    </location>
</feature>
<reference evidence="2" key="1">
    <citation type="submission" date="2020-02" db="EMBL/GenBank/DDBJ databases">
        <authorList>
            <person name="Meier V. D."/>
        </authorList>
    </citation>
    <scope>NUCLEOTIDE SEQUENCE</scope>
    <source>
        <strain evidence="2">AVDCRST_MAG10</strain>
    </source>
</reference>